<gene>
    <name evidence="4" type="ORF">QTG54_016165</name>
</gene>
<keyword evidence="5" id="KW-1185">Reference proteome</keyword>
<protein>
    <submittedName>
        <fullName evidence="4">Lipase class 3 family protein</fullName>
        <ecNumber evidence="4">3.1.1.-</ecNumber>
    </submittedName>
</protein>
<dbReference type="EMBL" id="JATAAI010000053">
    <property type="protein sequence ID" value="KAK1733188.1"/>
    <property type="molecule type" value="Genomic_DNA"/>
</dbReference>
<evidence type="ECO:0000256" key="1">
    <source>
        <dbReference type="SAM" id="MobiDB-lite"/>
    </source>
</evidence>
<feature type="domain" description="Fungal lipase-type" evidence="3">
    <location>
        <begin position="788"/>
        <end position="949"/>
    </location>
</feature>
<dbReference type="EC" id="3.1.1.-" evidence="4"/>
<feature type="compositionally biased region" description="Basic and acidic residues" evidence="1">
    <location>
        <begin position="281"/>
        <end position="296"/>
    </location>
</feature>
<dbReference type="Pfam" id="PF01764">
    <property type="entry name" value="Lipase_3"/>
    <property type="match status" value="1"/>
</dbReference>
<dbReference type="InterPro" id="IPR029058">
    <property type="entry name" value="AB_hydrolase_fold"/>
</dbReference>
<dbReference type="Gene3D" id="3.40.50.1820">
    <property type="entry name" value="alpha/beta hydrolase"/>
    <property type="match status" value="1"/>
</dbReference>
<keyword evidence="2" id="KW-1133">Transmembrane helix</keyword>
<feature type="transmembrane region" description="Helical" evidence="2">
    <location>
        <begin position="1440"/>
        <end position="1462"/>
    </location>
</feature>
<sequence>MTNRNHIRSASFDITSLHYYYSHCQPPPPPLLDENESQFTKENCNNSTLRKSHSVHELPSQLEFQIELKVTRRLKLMKEEGGANNNDEVVVVGGGCVVEMECCNETESDEEFIGEVEDDEESIGEQHYVEDDFTEDELVRNLLRRQPVVEQPQPQQCTLQEESESNNDECTTNDYESLFLEWRRTTDCSEDTPRVGNVSSHLLVGVVDGGMECCNEIEVERAAAESDNGDNEASSRQDRIENQLSSSSQILSDDIRMPPTINKKNARHGLICEMVGGGDAETKSDMEADLSEDKKGKNGGIAGKIGSGGDMTFSTGTNTITANSSRLGAQDVVAAKSESDDVGDSRSNQYQEQRNDEHLPSPQPTTDDDMMQSPMEEKRNVRHGLIRQIMVGSEEKQQEKKGDEGDEEDKKGNGQVRMTKEAMSGSDDIPLLSATTNTTISSRTSTATTTTSVATTSHISTKTNNNNKMDVLTEGQYFLSISMLVYMYSHLRETCRMGHTRVKMEEIDCNNSILGVRSGLQQQQCSSPVRMFSSLMESMHSMGSSSPLQQSQQSSYLSNNNNNTLTAGAIIRVVIDELEDYDKEQHMNDYYYQANSHHQEYEESIMKEFRQWIEESRVSQLDSSTQDLIASLRKKVAKARWKRAMTVMRVTRATSRRFSDNDDNDVVLTDDGTKNPNKEQMVHYLRRQVARYRWKRVIAKVRLAVRLGGGICPKFDSNIAGNGEGNRYVNMNKLLKKGLENDPKYFMDGSVMSNLIESSLEVVWFSDFTQNDVVYGICVQREEKKITVVFRGTVNAHNWSMNLRYDMMEIPNPVEDYYPGRAETLNLHCGFALYLLRRRKDTRRSKMDEIFEKIEQIGKELAPGGDYKLCITGHSMGGALATLFGFFLGAKLSQSQQTKSQEILIYTFASPRVGGESFIYAYQHLERAGLIRHARFSCTNDIVPLIPFSNLKPDDLKFYKHVGMRIQLHNTGPINKWRLRRRLDVSYPLCHDWSSTIARGLMNCIFGNPNTPRGYKLYHTVTEYQTRLHFALTYRKALASTVFFLDERRQRLKSLDEYYAFRGTMNINVYSYMLVPRTDGLNIRKRVTKVVLVIPLMYTWTRLLSVVTSAEIIIPKIVHWVFIEQLPKVAVVAAVPFLLMLQYLLILSLGLAFIIEVIKLAIKIPNIRWGGFKKMSGRLILVAPLLNVWVKFFVRLTNVTIPKNFRRLILQQLFNLWKLVPFVLGIIYKLLQLSFGLSFVMVALGISIRARSNRWRRSLGKMLLATIMLVAWVYLFSAAYKNMVSDDLAARISNANNPGWGLAIEANAAISKNFRRLILQQLFNLWKLVPFVLGIIYKLLQLSFGLSFVMVALGISIRARSNRWRRSLGKMLLATIMLVAWVYLFSAAYKNMVSDDLAARISNANNPGWGLAIEANAAISKNFRRLILQQLFNLWQLVPFFFSPIYKLLQLSFGLSFVVVALRTNRWRRTLGKFLLATIMLAAWVFLFSSAYKKMASDDPSATGSNPIKPGWGINVDNQRGFEHLGNTSSVLNVDDMSNVTNIDAAKIESKLTIVQEQLQSIQEYATGIKFAPTLDNGLYLVGAGVRKKSVIKVYAVAIYSTPNVLDSASSSTTLHDAARTFDSTSSMTTFVLEMVYSAGQKRLLELLPRVSSHDTTVQLLTLVC</sequence>
<evidence type="ECO:0000256" key="2">
    <source>
        <dbReference type="SAM" id="Phobius"/>
    </source>
</evidence>
<dbReference type="CDD" id="cd00519">
    <property type="entry name" value="Lipase_3"/>
    <property type="match status" value="1"/>
</dbReference>
<dbReference type="SUPFAM" id="SSF53474">
    <property type="entry name" value="alpha/beta-Hydrolases"/>
    <property type="match status" value="1"/>
</dbReference>
<accession>A0AAD8XTH9</accession>
<feature type="region of interest" description="Disordered" evidence="1">
    <location>
        <begin position="281"/>
        <end position="312"/>
    </location>
</feature>
<feature type="region of interest" description="Disordered" evidence="1">
    <location>
        <begin position="151"/>
        <end position="171"/>
    </location>
</feature>
<feature type="region of interest" description="Disordered" evidence="1">
    <location>
        <begin position="221"/>
        <end position="262"/>
    </location>
</feature>
<feature type="transmembrane region" description="Helical" evidence="2">
    <location>
        <begin position="1134"/>
        <end position="1158"/>
    </location>
</feature>
<dbReference type="GO" id="GO:0016787">
    <property type="term" value="F:hydrolase activity"/>
    <property type="evidence" value="ECO:0007669"/>
    <property type="project" value="UniProtKB-KW"/>
</dbReference>
<feature type="compositionally biased region" description="Low complexity" evidence="1">
    <location>
        <begin position="243"/>
        <end position="252"/>
    </location>
</feature>
<dbReference type="InterPro" id="IPR002921">
    <property type="entry name" value="Fungal_lipase-type"/>
</dbReference>
<keyword evidence="2" id="KW-0472">Membrane</keyword>
<dbReference type="PANTHER" id="PTHR45856:SF11">
    <property type="entry name" value="FUNGAL LIPASE-LIKE DOMAIN-CONTAINING PROTEIN"/>
    <property type="match status" value="1"/>
</dbReference>
<organism evidence="4 5">
    <name type="scientific">Skeletonema marinoi</name>
    <dbReference type="NCBI Taxonomy" id="267567"/>
    <lineage>
        <taxon>Eukaryota</taxon>
        <taxon>Sar</taxon>
        <taxon>Stramenopiles</taxon>
        <taxon>Ochrophyta</taxon>
        <taxon>Bacillariophyta</taxon>
        <taxon>Coscinodiscophyceae</taxon>
        <taxon>Thalassiosirophycidae</taxon>
        <taxon>Thalassiosirales</taxon>
        <taxon>Skeletonemataceae</taxon>
        <taxon>Skeletonema</taxon>
        <taxon>Skeletonema marinoi-dohrnii complex</taxon>
    </lineage>
</organism>
<name>A0AAD8XTH9_9STRA</name>
<reference evidence="4" key="1">
    <citation type="submission" date="2023-06" db="EMBL/GenBank/DDBJ databases">
        <title>Survivors Of The Sea: Transcriptome response of Skeletonema marinoi to long-term dormancy.</title>
        <authorList>
            <person name="Pinder M.I.M."/>
            <person name="Kourtchenko O."/>
            <person name="Robertson E.K."/>
            <person name="Larsson T."/>
            <person name="Maumus F."/>
            <person name="Osuna-Cruz C.M."/>
            <person name="Vancaester E."/>
            <person name="Stenow R."/>
            <person name="Vandepoele K."/>
            <person name="Ploug H."/>
            <person name="Bruchert V."/>
            <person name="Godhe A."/>
            <person name="Topel M."/>
        </authorList>
    </citation>
    <scope>NUCLEOTIDE SEQUENCE</scope>
    <source>
        <strain evidence="4">R05AC</strain>
    </source>
</reference>
<dbReference type="Gene3D" id="3.50.70.10">
    <property type="match status" value="1"/>
</dbReference>
<dbReference type="InterPro" id="IPR016088">
    <property type="entry name" value="Chalcone_isomerase_3-sand"/>
</dbReference>
<dbReference type="InterPro" id="IPR051218">
    <property type="entry name" value="Sec_MonoDiacylglyc_Lipase"/>
</dbReference>
<feature type="transmembrane region" description="Helical" evidence="2">
    <location>
        <begin position="1219"/>
        <end position="1246"/>
    </location>
</feature>
<feature type="transmembrane region" description="Helical" evidence="2">
    <location>
        <begin position="1335"/>
        <end position="1359"/>
    </location>
</feature>
<feature type="region of interest" description="Disordered" evidence="1">
    <location>
        <begin position="333"/>
        <end position="465"/>
    </location>
</feature>
<evidence type="ECO:0000313" key="4">
    <source>
        <dbReference type="EMBL" id="KAK1733188.1"/>
    </source>
</evidence>
<feature type="compositionally biased region" description="Basic and acidic residues" evidence="1">
    <location>
        <begin position="393"/>
        <end position="412"/>
    </location>
</feature>
<evidence type="ECO:0000313" key="5">
    <source>
        <dbReference type="Proteomes" id="UP001224775"/>
    </source>
</evidence>
<feature type="transmembrane region" description="Helical" evidence="2">
    <location>
        <begin position="1179"/>
        <end position="1199"/>
    </location>
</feature>
<evidence type="ECO:0000259" key="3">
    <source>
        <dbReference type="Pfam" id="PF01764"/>
    </source>
</evidence>
<dbReference type="GO" id="GO:0006629">
    <property type="term" value="P:lipid metabolic process"/>
    <property type="evidence" value="ECO:0007669"/>
    <property type="project" value="InterPro"/>
</dbReference>
<keyword evidence="2" id="KW-0812">Transmembrane</keyword>
<feature type="transmembrane region" description="Helical" evidence="2">
    <location>
        <begin position="1474"/>
        <end position="1492"/>
    </location>
</feature>
<keyword evidence="4" id="KW-0378">Hydrolase</keyword>
<feature type="transmembrane region" description="Helical" evidence="2">
    <location>
        <begin position="1258"/>
        <end position="1280"/>
    </location>
</feature>
<feature type="compositionally biased region" description="Low complexity" evidence="1">
    <location>
        <begin position="433"/>
        <end position="461"/>
    </location>
</feature>
<dbReference type="Proteomes" id="UP001224775">
    <property type="component" value="Unassembled WGS sequence"/>
</dbReference>
<feature type="transmembrane region" description="Helical" evidence="2">
    <location>
        <begin position="1371"/>
        <end position="1389"/>
    </location>
</feature>
<feature type="compositionally biased region" description="Gly residues" evidence="1">
    <location>
        <begin position="298"/>
        <end position="309"/>
    </location>
</feature>
<dbReference type="PANTHER" id="PTHR45856">
    <property type="entry name" value="ALPHA/BETA-HYDROLASES SUPERFAMILY PROTEIN"/>
    <property type="match status" value="1"/>
</dbReference>
<comment type="caution">
    <text evidence="4">The sequence shown here is derived from an EMBL/GenBank/DDBJ whole genome shotgun (WGS) entry which is preliminary data.</text>
</comment>
<proteinExistence type="predicted"/>